<name>A0A1H5PGI0_9MICC</name>
<dbReference type="AlphaFoldDB" id="A0A1H5PGI0"/>
<dbReference type="Proteomes" id="UP000182725">
    <property type="component" value="Unassembled WGS sequence"/>
</dbReference>
<proteinExistence type="predicted"/>
<sequence>MVVCIDQAQRGRTVDPFFPSVLFQSFTAFTVEVLAVVAGPTVANQQQCSSGEKQYAPTV</sequence>
<evidence type="ECO:0000313" key="2">
    <source>
        <dbReference type="Proteomes" id="UP000182725"/>
    </source>
</evidence>
<organism evidence="1 2">
    <name type="scientific">Arthrobacter alpinus</name>
    <dbReference type="NCBI Taxonomy" id="656366"/>
    <lineage>
        <taxon>Bacteria</taxon>
        <taxon>Bacillati</taxon>
        <taxon>Actinomycetota</taxon>
        <taxon>Actinomycetes</taxon>
        <taxon>Micrococcales</taxon>
        <taxon>Micrococcaceae</taxon>
        <taxon>Arthrobacter</taxon>
    </lineage>
</organism>
<accession>A0A1H5PGI0</accession>
<gene>
    <name evidence="1" type="ORF">SAMN04489740_4314</name>
</gene>
<dbReference type="EMBL" id="FNTV01000002">
    <property type="protein sequence ID" value="SEF12989.1"/>
    <property type="molecule type" value="Genomic_DNA"/>
</dbReference>
<protein>
    <submittedName>
        <fullName evidence="1">Uncharacterized protein</fullName>
    </submittedName>
</protein>
<reference evidence="1 2" key="1">
    <citation type="submission" date="2016-10" db="EMBL/GenBank/DDBJ databases">
        <authorList>
            <person name="de Groot N.N."/>
        </authorList>
    </citation>
    <scope>NUCLEOTIDE SEQUENCE [LARGE SCALE GENOMIC DNA]</scope>
    <source>
        <strain evidence="1 2">DSM 22274</strain>
    </source>
</reference>
<evidence type="ECO:0000313" key="1">
    <source>
        <dbReference type="EMBL" id="SEF12989.1"/>
    </source>
</evidence>